<sequence length="264" mass="28710">MSSDSDRPKSEWAVLREQMDASLHEYERESRSLLLSSIAAGLEIGFSFFLMMVLFSHFHELLEKSTLHLVLSLSYPIGFILVIIGRTDLFTEHTTLAILPVVDGRQRIRDLGRIWGLIYLGNMIGAFVFALILVSYALVSQNIVTSGFDYYGQKLIDDNNSALFLGAVLAGWLMGLLGWLVSSSTDTIGRITVITVVTFVIGFGGLPHCVAGAVAIFSAWIGGDAGVGLLEVIRFQVIATLGNTIGGAVFVGLLKYGYITNNLP</sequence>
<evidence type="ECO:0000313" key="7">
    <source>
        <dbReference type="Proteomes" id="UP001569414"/>
    </source>
</evidence>
<gene>
    <name evidence="6" type="ORF">ACCI51_02160</name>
</gene>
<proteinExistence type="predicted"/>
<feature type="transmembrane region" description="Helical" evidence="5">
    <location>
        <begin position="33"/>
        <end position="55"/>
    </location>
</feature>
<dbReference type="Gene3D" id="1.20.1080.10">
    <property type="entry name" value="Glycerol uptake facilitator protein"/>
    <property type="match status" value="1"/>
</dbReference>
<dbReference type="RefSeq" id="WP_371842444.1">
    <property type="nucleotide sequence ID" value="NZ_JBGMEL010000002.1"/>
</dbReference>
<comment type="caution">
    <text evidence="6">The sequence shown here is derived from an EMBL/GenBank/DDBJ whole genome shotgun (WGS) entry which is preliminary data.</text>
</comment>
<dbReference type="Proteomes" id="UP001569414">
    <property type="component" value="Unassembled WGS sequence"/>
</dbReference>
<feature type="transmembrane region" description="Helical" evidence="5">
    <location>
        <begin position="159"/>
        <end position="181"/>
    </location>
</feature>
<evidence type="ECO:0000313" key="6">
    <source>
        <dbReference type="EMBL" id="MFA0789330.1"/>
    </source>
</evidence>
<organism evidence="6 7">
    <name type="scientific">Microbulbifer echini</name>
    <dbReference type="NCBI Taxonomy" id="1529067"/>
    <lineage>
        <taxon>Bacteria</taxon>
        <taxon>Pseudomonadati</taxon>
        <taxon>Pseudomonadota</taxon>
        <taxon>Gammaproteobacteria</taxon>
        <taxon>Cellvibrionales</taxon>
        <taxon>Microbulbiferaceae</taxon>
        <taxon>Microbulbifer</taxon>
    </lineage>
</organism>
<feature type="transmembrane region" description="Helical" evidence="5">
    <location>
        <begin position="67"/>
        <end position="84"/>
    </location>
</feature>
<evidence type="ECO:0000256" key="2">
    <source>
        <dbReference type="ARBA" id="ARBA00022692"/>
    </source>
</evidence>
<feature type="transmembrane region" description="Helical" evidence="5">
    <location>
        <begin position="114"/>
        <end position="139"/>
    </location>
</feature>
<accession>A0ABV4NJ15</accession>
<name>A0ABV4NJ15_9GAMM</name>
<protein>
    <submittedName>
        <fullName evidence="6">Formate/nitrite transporter family protein</fullName>
    </submittedName>
</protein>
<evidence type="ECO:0000256" key="3">
    <source>
        <dbReference type="ARBA" id="ARBA00022989"/>
    </source>
</evidence>
<keyword evidence="7" id="KW-1185">Reference proteome</keyword>
<keyword evidence="4 5" id="KW-0472">Membrane</keyword>
<dbReference type="InterPro" id="IPR023271">
    <property type="entry name" value="Aquaporin-like"/>
</dbReference>
<reference evidence="6 7" key="1">
    <citation type="submission" date="2024-08" db="EMBL/GenBank/DDBJ databases">
        <authorList>
            <person name="Ishaq N."/>
        </authorList>
    </citation>
    <scope>NUCLEOTIDE SEQUENCE [LARGE SCALE GENOMIC DNA]</scope>
    <source>
        <strain evidence="6 7">JCM 30400</strain>
    </source>
</reference>
<dbReference type="PANTHER" id="PTHR30520">
    <property type="entry name" value="FORMATE TRANSPORTER-RELATED"/>
    <property type="match status" value="1"/>
</dbReference>
<dbReference type="PANTHER" id="PTHR30520:SF2">
    <property type="entry name" value="INNER MEMBRANE PROTEIN YFDC"/>
    <property type="match status" value="1"/>
</dbReference>
<dbReference type="InterPro" id="IPR000292">
    <property type="entry name" value="For/NO2_transpt"/>
</dbReference>
<evidence type="ECO:0000256" key="1">
    <source>
        <dbReference type="ARBA" id="ARBA00004141"/>
    </source>
</evidence>
<evidence type="ECO:0000256" key="5">
    <source>
        <dbReference type="SAM" id="Phobius"/>
    </source>
</evidence>
<evidence type="ECO:0000256" key="4">
    <source>
        <dbReference type="ARBA" id="ARBA00023136"/>
    </source>
</evidence>
<dbReference type="Pfam" id="PF01226">
    <property type="entry name" value="Form_Nir_trans"/>
    <property type="match status" value="1"/>
</dbReference>
<feature type="transmembrane region" description="Helical" evidence="5">
    <location>
        <begin position="193"/>
        <end position="221"/>
    </location>
</feature>
<feature type="transmembrane region" description="Helical" evidence="5">
    <location>
        <begin position="233"/>
        <end position="254"/>
    </location>
</feature>
<keyword evidence="3 5" id="KW-1133">Transmembrane helix</keyword>
<keyword evidence="2 5" id="KW-0812">Transmembrane</keyword>
<comment type="subcellular location">
    <subcellularLocation>
        <location evidence="1">Membrane</location>
        <topology evidence="1">Multi-pass membrane protein</topology>
    </subcellularLocation>
</comment>
<dbReference type="EMBL" id="JBGMEL010000002">
    <property type="protein sequence ID" value="MFA0789330.1"/>
    <property type="molecule type" value="Genomic_DNA"/>
</dbReference>